<feature type="domain" description="ABC transporter" evidence="5">
    <location>
        <begin position="273"/>
        <end position="516"/>
    </location>
</feature>
<dbReference type="CDD" id="cd03216">
    <property type="entry name" value="ABC_Carb_Monos_I"/>
    <property type="match status" value="1"/>
</dbReference>
<keyword evidence="7" id="KW-1185">Reference proteome</keyword>
<proteinExistence type="predicted"/>
<dbReference type="EMBL" id="VIFX01000046">
    <property type="protein sequence ID" value="TQR83344.1"/>
    <property type="molecule type" value="Genomic_DNA"/>
</dbReference>
<dbReference type="SMART" id="SM00382">
    <property type="entry name" value="AAA"/>
    <property type="match status" value="2"/>
</dbReference>
<sequence length="518" mass="56264">MRRTAFPLPPKELALVSPSQPTAIEYQTTESVLLAAHSVTKKYGEVTVLHPVDVEFRSGEIHALLGENGAGKSTLVKILAGIIPATTGRVSGRAHDNGDVAMVFQELSVVPQLSVLDNLALAGRSNRGWIPYRRLRNRARSALDSAGLTDVHLDRPVETLALAQQQLLELARGLIRDAQVLVLDEPTATLSDIEIRRVHTVTKNLAAAGHAVLYITHRLGEVMELADHVTILRSGRVAATGPRRDFTLTAIVDHMLGKSRETVVKASVSRHDRDSENTLELTALTIPGRYEDVHFTARDGEILALFGQVGSGADDVVRSLAGLLPPQRGAITLRGKALAVPSRVATKRHGIGYVPADRATEGVFLNAAVTTNISSSALDRISSRKLLRRKRERDLARTGANDVRFNPERLTEDVSAFSGGNQQKVAIARALAMQPRLLLMSEPTRGVDVGARAEIYQTLRQLAAQHVLVVVYSTDIVEIRELADQGVTMYRGRTVGSHRIDDTDDATLITEILHGEPA</sequence>
<dbReference type="Pfam" id="PF00005">
    <property type="entry name" value="ABC_tran"/>
    <property type="match status" value="2"/>
</dbReference>
<keyword evidence="2" id="KW-0677">Repeat</keyword>
<feature type="domain" description="ABC transporter" evidence="5">
    <location>
        <begin position="34"/>
        <end position="259"/>
    </location>
</feature>
<dbReference type="InterPro" id="IPR050107">
    <property type="entry name" value="ABC_carbohydrate_import_ATPase"/>
</dbReference>
<dbReference type="InterPro" id="IPR003439">
    <property type="entry name" value="ABC_transporter-like_ATP-bd"/>
</dbReference>
<keyword evidence="4 6" id="KW-0067">ATP-binding</keyword>
<dbReference type="Proteomes" id="UP000315759">
    <property type="component" value="Unassembled WGS sequence"/>
</dbReference>
<dbReference type="InterPro" id="IPR027417">
    <property type="entry name" value="P-loop_NTPase"/>
</dbReference>
<name>A0A544VTN0_9MYCO</name>
<organism evidence="6 7">
    <name type="scientific">Mycolicibacterium hodleri</name>
    <dbReference type="NCBI Taxonomy" id="49897"/>
    <lineage>
        <taxon>Bacteria</taxon>
        <taxon>Bacillati</taxon>
        <taxon>Actinomycetota</taxon>
        <taxon>Actinomycetes</taxon>
        <taxon>Mycobacteriales</taxon>
        <taxon>Mycobacteriaceae</taxon>
        <taxon>Mycolicibacterium</taxon>
    </lineage>
</organism>
<evidence type="ECO:0000259" key="5">
    <source>
        <dbReference type="PROSITE" id="PS50893"/>
    </source>
</evidence>
<evidence type="ECO:0000313" key="6">
    <source>
        <dbReference type="EMBL" id="TQR83344.1"/>
    </source>
</evidence>
<dbReference type="AlphaFoldDB" id="A0A544VTN0"/>
<evidence type="ECO:0000256" key="3">
    <source>
        <dbReference type="ARBA" id="ARBA00022741"/>
    </source>
</evidence>
<evidence type="ECO:0000256" key="2">
    <source>
        <dbReference type="ARBA" id="ARBA00022737"/>
    </source>
</evidence>
<dbReference type="PROSITE" id="PS00211">
    <property type="entry name" value="ABC_TRANSPORTER_1"/>
    <property type="match status" value="1"/>
</dbReference>
<dbReference type="SUPFAM" id="SSF52540">
    <property type="entry name" value="P-loop containing nucleoside triphosphate hydrolases"/>
    <property type="match status" value="2"/>
</dbReference>
<dbReference type="GO" id="GO:0016887">
    <property type="term" value="F:ATP hydrolysis activity"/>
    <property type="evidence" value="ECO:0007669"/>
    <property type="project" value="InterPro"/>
</dbReference>
<comment type="caution">
    <text evidence="6">The sequence shown here is derived from an EMBL/GenBank/DDBJ whole genome shotgun (WGS) entry which is preliminary data.</text>
</comment>
<dbReference type="CDD" id="cd03215">
    <property type="entry name" value="ABC_Carb_Monos_II"/>
    <property type="match status" value="1"/>
</dbReference>
<keyword evidence="3" id="KW-0547">Nucleotide-binding</keyword>
<dbReference type="InterPro" id="IPR003593">
    <property type="entry name" value="AAA+_ATPase"/>
</dbReference>
<accession>A0A544VTN0</accession>
<protein>
    <submittedName>
        <fullName evidence="6">Sugar ABC transporter ATP-binding protein</fullName>
    </submittedName>
</protein>
<evidence type="ECO:0000256" key="4">
    <source>
        <dbReference type="ARBA" id="ARBA00022840"/>
    </source>
</evidence>
<keyword evidence="1" id="KW-0813">Transport</keyword>
<dbReference type="PANTHER" id="PTHR43790">
    <property type="entry name" value="CARBOHYDRATE TRANSPORT ATP-BINDING PROTEIN MG119-RELATED"/>
    <property type="match status" value="1"/>
</dbReference>
<gene>
    <name evidence="6" type="ORF">D8S82_27380</name>
</gene>
<evidence type="ECO:0000313" key="7">
    <source>
        <dbReference type="Proteomes" id="UP000315759"/>
    </source>
</evidence>
<dbReference type="InterPro" id="IPR017871">
    <property type="entry name" value="ABC_transporter-like_CS"/>
</dbReference>
<dbReference type="Gene3D" id="3.40.50.300">
    <property type="entry name" value="P-loop containing nucleotide triphosphate hydrolases"/>
    <property type="match status" value="2"/>
</dbReference>
<dbReference type="PROSITE" id="PS50893">
    <property type="entry name" value="ABC_TRANSPORTER_2"/>
    <property type="match status" value="2"/>
</dbReference>
<evidence type="ECO:0000256" key="1">
    <source>
        <dbReference type="ARBA" id="ARBA00022448"/>
    </source>
</evidence>
<dbReference type="PANTHER" id="PTHR43790:SF9">
    <property type="entry name" value="GALACTOFURANOSE TRANSPORTER ATP-BINDING PROTEIN YTFR"/>
    <property type="match status" value="1"/>
</dbReference>
<reference evidence="6 7" key="1">
    <citation type="submission" date="2018-10" db="EMBL/GenBank/DDBJ databases">
        <title>Draft genome of Mycobacterium hodleri strain B.</title>
        <authorList>
            <person name="Amande T.J."/>
            <person name="Mcgenity T.J."/>
        </authorList>
    </citation>
    <scope>NUCLEOTIDE SEQUENCE [LARGE SCALE GENOMIC DNA]</scope>
    <source>
        <strain evidence="6 7">B</strain>
    </source>
</reference>
<dbReference type="GO" id="GO:0005524">
    <property type="term" value="F:ATP binding"/>
    <property type="evidence" value="ECO:0007669"/>
    <property type="project" value="UniProtKB-KW"/>
</dbReference>